<name>A0ABY1Q0G4_9BACT</name>
<keyword evidence="2" id="KW-1185">Reference proteome</keyword>
<gene>
    <name evidence="1" type="ORF">SAMN06265222_104114</name>
</gene>
<reference evidence="1 2" key="1">
    <citation type="submission" date="2017-05" db="EMBL/GenBank/DDBJ databases">
        <authorList>
            <person name="Varghese N."/>
            <person name="Submissions S."/>
        </authorList>
    </citation>
    <scope>NUCLEOTIDE SEQUENCE [LARGE SCALE GENOMIC DNA]</scope>
    <source>
        <strain evidence="1 2">DSM 25457</strain>
    </source>
</reference>
<dbReference type="EMBL" id="FXUG01000004">
    <property type="protein sequence ID" value="SMP53443.1"/>
    <property type="molecule type" value="Genomic_DNA"/>
</dbReference>
<accession>A0ABY1Q0G4</accession>
<evidence type="ECO:0000313" key="2">
    <source>
        <dbReference type="Proteomes" id="UP001158067"/>
    </source>
</evidence>
<organism evidence="1 2">
    <name type="scientific">Neorhodopirellula lusitana</name>
    <dbReference type="NCBI Taxonomy" id="445327"/>
    <lineage>
        <taxon>Bacteria</taxon>
        <taxon>Pseudomonadati</taxon>
        <taxon>Planctomycetota</taxon>
        <taxon>Planctomycetia</taxon>
        <taxon>Pirellulales</taxon>
        <taxon>Pirellulaceae</taxon>
        <taxon>Neorhodopirellula</taxon>
    </lineage>
</organism>
<evidence type="ECO:0000313" key="1">
    <source>
        <dbReference type="EMBL" id="SMP53443.1"/>
    </source>
</evidence>
<sequence>METLGTSGWIGTVCAKCEYQDHPRPGFEAESGWTFTIGFYSAAKSQSMILPICK</sequence>
<comment type="caution">
    <text evidence="1">The sequence shown here is derived from an EMBL/GenBank/DDBJ whole genome shotgun (WGS) entry which is preliminary data.</text>
</comment>
<proteinExistence type="predicted"/>
<protein>
    <submittedName>
        <fullName evidence="1">Uncharacterized protein</fullName>
    </submittedName>
</protein>
<dbReference type="Proteomes" id="UP001158067">
    <property type="component" value="Unassembled WGS sequence"/>
</dbReference>